<dbReference type="GO" id="GO:0005634">
    <property type="term" value="C:nucleus"/>
    <property type="evidence" value="ECO:0007669"/>
    <property type="project" value="UniProtKB-SubCell"/>
</dbReference>
<dbReference type="Gene3D" id="3.30.40.10">
    <property type="entry name" value="Zinc/RING finger domain, C3HC4 (zinc finger)"/>
    <property type="match status" value="1"/>
</dbReference>
<accession>A0A1A9WL49</accession>
<sequence length="218" mass="25119">MRREEIINCLYGYGEEDGLMIQCELCLCWQHGLCNGIGKESLVPEKSYTLTGNLLELKNFMHSLRVKINTANNKYHPKLYLWAKRWDETPIKPEIKSPEHQTINDNKIQFSPVNSSTSPSKKIKLEPAVPLKPMPNIPQRLLEHIKVQQQLVMNRLEEIERAIDDLERNDNLEDLKETNCSATKDVLAAFIKELDTVKQIGKLNILEHRKLANKSPPP</sequence>
<keyword evidence="2" id="KW-0677">Repeat</keyword>
<keyword evidence="4" id="KW-0175">Coiled coil</keyword>
<dbReference type="InterPro" id="IPR043449">
    <property type="entry name" value="PHF20-like"/>
</dbReference>
<dbReference type="EnsemblMetazoa" id="GBRI023550-RA">
    <property type="protein sequence ID" value="GBRI023550-PA"/>
    <property type="gene ID" value="GBRI023550"/>
</dbReference>
<dbReference type="InterPro" id="IPR013083">
    <property type="entry name" value="Znf_RING/FYVE/PHD"/>
</dbReference>
<reference evidence="6" key="1">
    <citation type="submission" date="2014-03" db="EMBL/GenBank/DDBJ databases">
        <authorList>
            <person name="Aksoy S."/>
            <person name="Warren W."/>
            <person name="Wilson R.K."/>
        </authorList>
    </citation>
    <scope>NUCLEOTIDE SEQUENCE [LARGE SCALE GENOMIC DNA]</scope>
    <source>
        <strain evidence="6">IAEA</strain>
    </source>
</reference>
<dbReference type="VEuPathDB" id="VectorBase:GBRI023550"/>
<organism evidence="5 6">
    <name type="scientific">Glossina brevipalpis</name>
    <dbReference type="NCBI Taxonomy" id="37001"/>
    <lineage>
        <taxon>Eukaryota</taxon>
        <taxon>Metazoa</taxon>
        <taxon>Ecdysozoa</taxon>
        <taxon>Arthropoda</taxon>
        <taxon>Hexapoda</taxon>
        <taxon>Insecta</taxon>
        <taxon>Pterygota</taxon>
        <taxon>Neoptera</taxon>
        <taxon>Endopterygota</taxon>
        <taxon>Diptera</taxon>
        <taxon>Brachycera</taxon>
        <taxon>Muscomorpha</taxon>
        <taxon>Hippoboscoidea</taxon>
        <taxon>Glossinidae</taxon>
        <taxon>Glossina</taxon>
    </lineage>
</organism>
<dbReference type="Proteomes" id="UP000091820">
    <property type="component" value="Unassembled WGS sequence"/>
</dbReference>
<dbReference type="GO" id="GO:0006357">
    <property type="term" value="P:regulation of transcription by RNA polymerase II"/>
    <property type="evidence" value="ECO:0007669"/>
    <property type="project" value="TreeGrafter"/>
</dbReference>
<evidence type="ECO:0000256" key="4">
    <source>
        <dbReference type="SAM" id="Coils"/>
    </source>
</evidence>
<reference evidence="5" key="2">
    <citation type="submission" date="2020-05" db="UniProtKB">
        <authorList>
            <consortium name="EnsemblMetazoa"/>
        </authorList>
    </citation>
    <scope>IDENTIFICATION</scope>
    <source>
        <strain evidence="5">IAEA</strain>
    </source>
</reference>
<evidence type="ECO:0000256" key="1">
    <source>
        <dbReference type="ARBA" id="ARBA00004123"/>
    </source>
</evidence>
<feature type="coiled-coil region" evidence="4">
    <location>
        <begin position="149"/>
        <end position="176"/>
    </location>
</feature>
<evidence type="ECO:0000256" key="3">
    <source>
        <dbReference type="ARBA" id="ARBA00023242"/>
    </source>
</evidence>
<proteinExistence type="predicted"/>
<name>A0A1A9WL49_9MUSC</name>
<dbReference type="STRING" id="37001.A0A1A9WL49"/>
<dbReference type="PANTHER" id="PTHR15856:SF51">
    <property type="entry name" value="MBD-R2"/>
    <property type="match status" value="1"/>
</dbReference>
<evidence type="ECO:0000313" key="6">
    <source>
        <dbReference type="Proteomes" id="UP000091820"/>
    </source>
</evidence>
<dbReference type="PANTHER" id="PTHR15856">
    <property type="entry name" value="PHD FINGER PROTEIN 20-RELATED"/>
    <property type="match status" value="1"/>
</dbReference>
<keyword evidence="6" id="KW-1185">Reference proteome</keyword>
<dbReference type="GO" id="GO:0044545">
    <property type="term" value="C:NSL complex"/>
    <property type="evidence" value="ECO:0007669"/>
    <property type="project" value="TreeGrafter"/>
</dbReference>
<evidence type="ECO:0000313" key="5">
    <source>
        <dbReference type="EnsemblMetazoa" id="GBRI023550-PA"/>
    </source>
</evidence>
<dbReference type="SUPFAM" id="SSF57903">
    <property type="entry name" value="FYVE/PHD zinc finger"/>
    <property type="match status" value="1"/>
</dbReference>
<dbReference type="AlphaFoldDB" id="A0A1A9WL49"/>
<dbReference type="Pfam" id="PF20826">
    <property type="entry name" value="PHD_5"/>
    <property type="match status" value="1"/>
</dbReference>
<dbReference type="InterPro" id="IPR011011">
    <property type="entry name" value="Znf_FYVE_PHD"/>
</dbReference>
<comment type="subcellular location">
    <subcellularLocation>
        <location evidence="1">Nucleus</location>
    </subcellularLocation>
</comment>
<protein>
    <submittedName>
        <fullName evidence="5">Uncharacterized protein</fullName>
    </submittedName>
</protein>
<evidence type="ECO:0000256" key="2">
    <source>
        <dbReference type="ARBA" id="ARBA00022737"/>
    </source>
</evidence>
<keyword evidence="3" id="KW-0539">Nucleus</keyword>